<feature type="domain" description="NmrA-like" evidence="3">
    <location>
        <begin position="23"/>
        <end position="212"/>
    </location>
</feature>
<dbReference type="InterPro" id="IPR036291">
    <property type="entry name" value="NAD(P)-bd_dom_sf"/>
</dbReference>
<sequence>MMNSTLREKAAASDAGAGFYIRDYEAQQNKNIIDAAARVSTLERFIFSTLPYMSKLSGGKYAHVYYSDSKAIAEEYGKSTYPDLWKKTSTFYAGFYLENLQAGPLFCPKLNKTGDSLIASNVEPITTLVFPWYSVVQDTGALVAALIEAEPGKKLIGVNEWLSLQEIAKLLAQTLEKDIQFVDSAPNFDLGDSELQLAREEMIGFCIEFGYDGAKVDKTVVKPMDLGVPVRLMPVKEWMKNQDWEKFLPRE</sequence>
<reference evidence="5" key="1">
    <citation type="journal article" date="2013" name="Genome Announc.">
        <title>Draft genome sequence of the ascomycete Phaeoacremonium aleophilum strain UCR-PA7, a causal agent of the esca disease complex in grapevines.</title>
        <authorList>
            <person name="Blanco-Ulate B."/>
            <person name="Rolshausen P."/>
            <person name="Cantu D."/>
        </authorList>
    </citation>
    <scope>NUCLEOTIDE SEQUENCE [LARGE SCALE GENOMIC DNA]</scope>
    <source>
        <strain evidence="5">UCR-PA7</strain>
    </source>
</reference>
<dbReference type="KEGG" id="tmn:UCRPA7_3910"/>
<dbReference type="InterPro" id="IPR008030">
    <property type="entry name" value="NmrA-like"/>
</dbReference>
<dbReference type="GeneID" id="19324307"/>
<gene>
    <name evidence="4" type="ORF">UCRPA7_3910</name>
</gene>
<dbReference type="SUPFAM" id="SSF51735">
    <property type="entry name" value="NAD(P)-binding Rossmann-fold domains"/>
    <property type="match status" value="1"/>
</dbReference>
<dbReference type="PANTHER" id="PTHR42748:SF26">
    <property type="entry name" value="NMRA-LIKE DOMAIN-CONTAINING PROTEIN"/>
    <property type="match status" value="1"/>
</dbReference>
<dbReference type="Gene3D" id="3.90.25.10">
    <property type="entry name" value="UDP-galactose 4-epimerase, domain 1"/>
    <property type="match status" value="1"/>
</dbReference>
<proteinExistence type="inferred from homology"/>
<dbReference type="InterPro" id="IPR051164">
    <property type="entry name" value="NmrA-like_oxidored"/>
</dbReference>
<dbReference type="Gene3D" id="3.40.50.720">
    <property type="entry name" value="NAD(P)-binding Rossmann-like Domain"/>
    <property type="match status" value="1"/>
</dbReference>
<protein>
    <submittedName>
        <fullName evidence="4">Putative-like family protein</fullName>
    </submittedName>
</protein>
<comment type="similarity">
    <text evidence="1">Belongs to the NmrA-type oxidoreductase family.</text>
</comment>
<accession>R8BMV1</accession>
<dbReference type="GO" id="GO:0005634">
    <property type="term" value="C:nucleus"/>
    <property type="evidence" value="ECO:0007669"/>
    <property type="project" value="TreeGrafter"/>
</dbReference>
<name>R8BMV1_PHAM7</name>
<evidence type="ECO:0000259" key="3">
    <source>
        <dbReference type="Pfam" id="PF05368"/>
    </source>
</evidence>
<dbReference type="HOGENOM" id="CLU_007383_8_6_1"/>
<evidence type="ECO:0000313" key="4">
    <source>
        <dbReference type="EMBL" id="EOO00600.1"/>
    </source>
</evidence>
<evidence type="ECO:0000313" key="5">
    <source>
        <dbReference type="Proteomes" id="UP000014074"/>
    </source>
</evidence>
<dbReference type="RefSeq" id="XP_007914655.1">
    <property type="nucleotide sequence ID" value="XM_007916464.1"/>
</dbReference>
<evidence type="ECO:0000256" key="1">
    <source>
        <dbReference type="ARBA" id="ARBA00006328"/>
    </source>
</evidence>
<dbReference type="OrthoDB" id="3358371at2759"/>
<dbReference type="EMBL" id="KB933064">
    <property type="protein sequence ID" value="EOO00600.1"/>
    <property type="molecule type" value="Genomic_DNA"/>
</dbReference>
<dbReference type="eggNOG" id="ENOG502SHS9">
    <property type="taxonomic scope" value="Eukaryota"/>
</dbReference>
<dbReference type="PANTHER" id="PTHR42748">
    <property type="entry name" value="NITROGEN METABOLITE REPRESSION PROTEIN NMRA FAMILY MEMBER"/>
    <property type="match status" value="1"/>
</dbReference>
<dbReference type="AlphaFoldDB" id="R8BMV1"/>
<organism evidence="4 5">
    <name type="scientific">Phaeoacremonium minimum (strain UCR-PA7)</name>
    <name type="common">Esca disease fungus</name>
    <name type="synonym">Togninia minima</name>
    <dbReference type="NCBI Taxonomy" id="1286976"/>
    <lineage>
        <taxon>Eukaryota</taxon>
        <taxon>Fungi</taxon>
        <taxon>Dikarya</taxon>
        <taxon>Ascomycota</taxon>
        <taxon>Pezizomycotina</taxon>
        <taxon>Sordariomycetes</taxon>
        <taxon>Sordariomycetidae</taxon>
        <taxon>Togniniales</taxon>
        <taxon>Togniniaceae</taxon>
        <taxon>Phaeoacremonium</taxon>
    </lineage>
</organism>
<keyword evidence="5" id="KW-1185">Reference proteome</keyword>
<dbReference type="Pfam" id="PF05368">
    <property type="entry name" value="NmrA"/>
    <property type="match status" value="1"/>
</dbReference>
<dbReference type="Proteomes" id="UP000014074">
    <property type="component" value="Unassembled WGS sequence"/>
</dbReference>
<keyword evidence="2" id="KW-0521">NADP</keyword>
<evidence type="ECO:0000256" key="2">
    <source>
        <dbReference type="ARBA" id="ARBA00022857"/>
    </source>
</evidence>